<organism evidence="1 2">
    <name type="scientific">Leptospira wolffii</name>
    <dbReference type="NCBI Taxonomy" id="409998"/>
    <lineage>
        <taxon>Bacteria</taxon>
        <taxon>Pseudomonadati</taxon>
        <taxon>Spirochaetota</taxon>
        <taxon>Spirochaetia</taxon>
        <taxon>Leptospirales</taxon>
        <taxon>Leptospiraceae</taxon>
        <taxon>Leptospira</taxon>
    </lineage>
</organism>
<dbReference type="PROSITE" id="PS51257">
    <property type="entry name" value="PROKAR_LIPOPROTEIN"/>
    <property type="match status" value="1"/>
</dbReference>
<comment type="caution">
    <text evidence="1">The sequence shown here is derived from an EMBL/GenBank/DDBJ whole genome shotgun (WGS) entry which is preliminary data.</text>
</comment>
<proteinExistence type="predicted"/>
<reference evidence="1 2" key="1">
    <citation type="submission" date="2024-09" db="EMBL/GenBank/DDBJ databases">
        <title>Taxonomic and Genotyping Characterization of Leptospira Strains isolated from Multiple Sources in Colombia highlights the importance of intermediate species.</title>
        <authorList>
            <person name="Torres Higuera L."/>
            <person name="Rojas Tapias D."/>
            <person name="Jimenez Velasquez S."/>
            <person name="Renjifo Ibanez C."/>
        </authorList>
    </citation>
    <scope>NUCLEOTIDE SEQUENCE [LARGE SCALE GENOMIC DNA]</scope>
    <source>
        <strain evidence="1 2">Lep080</strain>
    </source>
</reference>
<evidence type="ECO:0000313" key="1">
    <source>
        <dbReference type="EMBL" id="MFB5738507.1"/>
    </source>
</evidence>
<keyword evidence="2" id="KW-1185">Reference proteome</keyword>
<accession>A0ABV5BTZ8</accession>
<dbReference type="EMBL" id="JBHILJ010000017">
    <property type="protein sequence ID" value="MFB5738507.1"/>
    <property type="molecule type" value="Genomic_DNA"/>
</dbReference>
<dbReference type="RefSeq" id="WP_375517709.1">
    <property type="nucleotide sequence ID" value="NZ_JBHILI010000010.1"/>
</dbReference>
<dbReference type="Proteomes" id="UP001580391">
    <property type="component" value="Unassembled WGS sequence"/>
</dbReference>
<name>A0ABV5BTZ8_9LEPT</name>
<sequence>MKLFSILLIFVLLCGCDKKKRLEYDSTAYPESKEKFGISDYFLFLPKEAFEGYSFNRQKRVDLFKNPDGFQPGVWHVTNVDTKNGSMMLGNGGAGEWASIHIVMWSLSAKEAILVLNYTHSGMEYTSTDKIVFYEFRNNAWTDISGEIIKKPLLDEIYRKTTIEERETFIECSLPVKGLDIICLLPEGFFHKLDEQERAKVNIVTFVWKDKKFGKQVRQATDSDYTPPAE</sequence>
<evidence type="ECO:0000313" key="2">
    <source>
        <dbReference type="Proteomes" id="UP001580391"/>
    </source>
</evidence>
<gene>
    <name evidence="1" type="ORF">ACE5IX_18465</name>
</gene>
<protein>
    <submittedName>
        <fullName evidence="1">Uncharacterized protein</fullName>
    </submittedName>
</protein>